<dbReference type="GO" id="GO:0046872">
    <property type="term" value="F:metal ion binding"/>
    <property type="evidence" value="ECO:0007669"/>
    <property type="project" value="InterPro"/>
</dbReference>
<dbReference type="NCBIfam" id="TIGR03103">
    <property type="entry name" value="trio_acet_GNAT"/>
    <property type="match status" value="1"/>
</dbReference>
<dbReference type="InterPro" id="IPR011761">
    <property type="entry name" value="ATP-grasp"/>
</dbReference>
<dbReference type="PANTHER" id="PTHR21621">
    <property type="entry name" value="RIBOSOMAL PROTEIN S6 MODIFICATION PROTEIN"/>
    <property type="match status" value="1"/>
</dbReference>
<name>A0A4R6UGK6_9GAMM</name>
<evidence type="ECO:0000256" key="2">
    <source>
        <dbReference type="PROSITE-ProRule" id="PRU00409"/>
    </source>
</evidence>
<keyword evidence="2" id="KW-0067">ATP-binding</keyword>
<dbReference type="PROSITE" id="PS50975">
    <property type="entry name" value="ATP_GRASP"/>
    <property type="match status" value="1"/>
</dbReference>
<accession>A0A4R6UGK6</accession>
<dbReference type="Gene3D" id="3.40.630.30">
    <property type="match status" value="1"/>
</dbReference>
<dbReference type="AlphaFoldDB" id="A0A4R6UGK6"/>
<dbReference type="EMBL" id="SNYM01000020">
    <property type="protein sequence ID" value="TDQ45442.1"/>
    <property type="molecule type" value="Genomic_DNA"/>
</dbReference>
<protein>
    <submittedName>
        <fullName evidence="5">GNAT-family acetyltransferase (TIGR03103 family)</fullName>
    </submittedName>
</protein>
<evidence type="ECO:0000313" key="6">
    <source>
        <dbReference type="Proteomes" id="UP000295375"/>
    </source>
</evidence>
<dbReference type="GO" id="GO:0005737">
    <property type="term" value="C:cytoplasm"/>
    <property type="evidence" value="ECO:0007669"/>
    <property type="project" value="TreeGrafter"/>
</dbReference>
<dbReference type="PROSITE" id="PS51186">
    <property type="entry name" value="GNAT"/>
    <property type="match status" value="1"/>
</dbReference>
<dbReference type="SUPFAM" id="SSF55729">
    <property type="entry name" value="Acyl-CoA N-acyltransferases (Nat)"/>
    <property type="match status" value="1"/>
</dbReference>
<sequence length="573" mass="63815">MVITMQANQPEGYTPNALLDCGWGNLYFGQTWEDSADLALHLQKEAQGRRDIAVYVSAPQVLLAHAPQALFLDPSVFYRLPLKGKFTPTITPENFRVRPLLTRGDILAMNRLYAARGMVTVDPDAVWAKREQETFVHLLAEDQATGEILGCIMGIDHQLAFNDPERGSSFWCLAVDPQCQVPGVGKALVEAIAVEFADRDRQYLDLSVMHDNHQAIALYEKMGFHAVTGFAVKRKNAINESLYSDPERFDGLNPYSRIIINEALRRGIAVHVVDKEHNLFSLSWAGRDVLCRESLSELTSATAMMVCQNKALTCRLLQNAGLQIPAQQLYHDDKNAEEFLKIHDRIVVKPLDGEQGKGITVDVQNKSDMQAAIAKAKQFDDEVLLEAFYPGEDLRIIVINHEVVAAAIRKPAQIVGDGKHDVDALIAKQSRRREAATGGESKIPIDDETRRCVLEQGYQMDTVLETGVTLKVRKTANLHTGGTIHDVTEQLHPILKEAAILAARVLRIPVVGFDFLVTSPSSPEYVIIEANERPGLANHEPQPTAERFIDLLFPATSGEEWRYGEQERNSRAD</sequence>
<dbReference type="GO" id="GO:0016747">
    <property type="term" value="F:acyltransferase activity, transferring groups other than amino-acyl groups"/>
    <property type="evidence" value="ECO:0007669"/>
    <property type="project" value="InterPro"/>
</dbReference>
<dbReference type="GO" id="GO:0005524">
    <property type="term" value="F:ATP binding"/>
    <property type="evidence" value="ECO:0007669"/>
    <property type="project" value="UniProtKB-UniRule"/>
</dbReference>
<dbReference type="Gene3D" id="3.30.1490.20">
    <property type="entry name" value="ATP-grasp fold, A domain"/>
    <property type="match status" value="1"/>
</dbReference>
<feature type="domain" description="ATP-grasp" evidence="3">
    <location>
        <begin position="314"/>
        <end position="557"/>
    </location>
</feature>
<organism evidence="5 6">
    <name type="scientific">Permianibacter aggregans</name>
    <dbReference type="NCBI Taxonomy" id="1510150"/>
    <lineage>
        <taxon>Bacteria</taxon>
        <taxon>Pseudomonadati</taxon>
        <taxon>Pseudomonadota</taxon>
        <taxon>Gammaproteobacteria</taxon>
        <taxon>Pseudomonadales</taxon>
        <taxon>Pseudomonadaceae</taxon>
        <taxon>Permianibacter</taxon>
    </lineage>
</organism>
<evidence type="ECO:0000259" key="3">
    <source>
        <dbReference type="PROSITE" id="PS50975"/>
    </source>
</evidence>
<proteinExistence type="predicted"/>
<evidence type="ECO:0000313" key="5">
    <source>
        <dbReference type="EMBL" id="TDQ45442.1"/>
    </source>
</evidence>
<keyword evidence="5" id="KW-0808">Transferase</keyword>
<evidence type="ECO:0000259" key="4">
    <source>
        <dbReference type="PROSITE" id="PS51186"/>
    </source>
</evidence>
<gene>
    <name evidence="5" type="ORF">EV696_12019</name>
</gene>
<dbReference type="CDD" id="cd04301">
    <property type="entry name" value="NAT_SF"/>
    <property type="match status" value="1"/>
</dbReference>
<dbReference type="InterPro" id="IPR017534">
    <property type="entry name" value="GNAT-acetyltransferase"/>
</dbReference>
<keyword evidence="2" id="KW-0547">Nucleotide-binding</keyword>
<dbReference type="RefSeq" id="WP_133592722.1">
    <property type="nucleotide sequence ID" value="NZ_CP037953.1"/>
</dbReference>
<feature type="domain" description="N-acetyltransferase" evidence="4">
    <location>
        <begin position="95"/>
        <end position="245"/>
    </location>
</feature>
<comment type="caution">
    <text evidence="5">The sequence shown here is derived from an EMBL/GenBank/DDBJ whole genome shotgun (WGS) entry which is preliminary data.</text>
</comment>
<dbReference type="OrthoDB" id="9803907at2"/>
<dbReference type="Pfam" id="PF00583">
    <property type="entry name" value="Acetyltransf_1"/>
    <property type="match status" value="1"/>
</dbReference>
<dbReference type="InterPro" id="IPR013815">
    <property type="entry name" value="ATP_grasp_subdomain_1"/>
</dbReference>
<keyword evidence="1" id="KW-0464">Manganese</keyword>
<dbReference type="Pfam" id="PF08443">
    <property type="entry name" value="RimK"/>
    <property type="match status" value="1"/>
</dbReference>
<dbReference type="GO" id="GO:0009432">
    <property type="term" value="P:SOS response"/>
    <property type="evidence" value="ECO:0007669"/>
    <property type="project" value="TreeGrafter"/>
</dbReference>
<dbReference type="InterPro" id="IPR000182">
    <property type="entry name" value="GNAT_dom"/>
</dbReference>
<dbReference type="GO" id="GO:0018169">
    <property type="term" value="F:ribosomal S6-glutamic acid ligase activity"/>
    <property type="evidence" value="ECO:0007669"/>
    <property type="project" value="TreeGrafter"/>
</dbReference>
<dbReference type="Gene3D" id="3.30.470.20">
    <property type="entry name" value="ATP-grasp fold, B domain"/>
    <property type="match status" value="2"/>
</dbReference>
<dbReference type="SUPFAM" id="SSF56059">
    <property type="entry name" value="Glutathione synthetase ATP-binding domain-like"/>
    <property type="match status" value="1"/>
</dbReference>
<dbReference type="PANTHER" id="PTHR21621:SF0">
    <property type="entry name" value="BETA-CITRYLGLUTAMATE SYNTHASE B-RELATED"/>
    <property type="match status" value="1"/>
</dbReference>
<dbReference type="Proteomes" id="UP000295375">
    <property type="component" value="Unassembled WGS sequence"/>
</dbReference>
<reference evidence="5 6" key="1">
    <citation type="submission" date="2019-03" db="EMBL/GenBank/DDBJ databases">
        <title>Genomic Encyclopedia of Type Strains, Phase IV (KMG-IV): sequencing the most valuable type-strain genomes for metagenomic binning, comparative biology and taxonomic classification.</title>
        <authorList>
            <person name="Goeker M."/>
        </authorList>
    </citation>
    <scope>NUCLEOTIDE SEQUENCE [LARGE SCALE GENOMIC DNA]</scope>
    <source>
        <strain evidence="5 6">DSM 103792</strain>
    </source>
</reference>
<evidence type="ECO:0000256" key="1">
    <source>
        <dbReference type="ARBA" id="ARBA00023211"/>
    </source>
</evidence>
<dbReference type="InterPro" id="IPR016181">
    <property type="entry name" value="Acyl_CoA_acyltransferase"/>
</dbReference>
<dbReference type="InterPro" id="IPR013651">
    <property type="entry name" value="ATP-grasp_RimK-type"/>
</dbReference>
<keyword evidence="6" id="KW-1185">Reference proteome</keyword>